<organism evidence="2 3">
    <name type="scientific">Aliiruegeria lutimaris</name>
    <dbReference type="NCBI Taxonomy" id="571298"/>
    <lineage>
        <taxon>Bacteria</taxon>
        <taxon>Pseudomonadati</taxon>
        <taxon>Pseudomonadota</taxon>
        <taxon>Alphaproteobacteria</taxon>
        <taxon>Rhodobacterales</taxon>
        <taxon>Roseobacteraceae</taxon>
        <taxon>Aliiruegeria</taxon>
    </lineage>
</organism>
<sequence>MSNPLHFSMDFGKVDPSARRVEGQPLRILVMMDLGPGTRSQDVPVETRPILPLDIDSFEDLFERERPVFSLGEEEIAPREVEDFRPDEIARILPAFQKLKDLRRRLRMSGSFEAAAAEVRALLQDVPEAGEAEAAPESDNDTFARLLGKPAEAAAAPATPQKGFLTGLIRDAVAAHIVAAEDPRAEQYVAAVDAALAAQMRGILHDPGFQALEAAWRGLDFLVSQVETDEELSLHLWNVTREELQASLGDGALEGSELDRRLVVEREGAPFSLIVSDIPFRGEMEDMRLLGTLGAIAGRTGGVVLAPVGPEALGAESWAALADATGQEIAPSVGWTALCESGVGGRICGFGPGFLLRSPYGKKFDPVDGFTFEELERPGEEPEALLWGAASVLGAVLIAQAYRQEGWEAWLAGNLDFGDLPLVYYEAIEGTRLMPCAEVLLPERVVERVKDAGLVPLVANRNQNLVRLPGVQTISGEGRQIGPFGG</sequence>
<dbReference type="Pfam" id="PF05943">
    <property type="entry name" value="VipB"/>
    <property type="match status" value="1"/>
</dbReference>
<reference evidence="2 3" key="1">
    <citation type="submission" date="2016-10" db="EMBL/GenBank/DDBJ databases">
        <authorList>
            <person name="de Groot N.N."/>
        </authorList>
    </citation>
    <scope>NUCLEOTIDE SEQUENCE [LARGE SCALE GENOMIC DNA]</scope>
    <source>
        <strain evidence="2 3">DSM 25294</strain>
    </source>
</reference>
<proteinExistence type="predicted"/>
<dbReference type="OrthoDB" id="9789942at2"/>
<accession>A0A1G8MS11</accession>
<dbReference type="AlphaFoldDB" id="A0A1G8MS11"/>
<dbReference type="PANTHER" id="PTHR35565:SF1">
    <property type="entry name" value="TYPE VI SECRETION SYSTEM CONTRACTILE SHEATH LARGE SUBUNIT"/>
    <property type="match status" value="1"/>
</dbReference>
<keyword evidence="3" id="KW-1185">Reference proteome</keyword>
<dbReference type="STRING" id="571298.SAMN04488026_100628"/>
<evidence type="ECO:0000259" key="1">
    <source>
        <dbReference type="Pfam" id="PF05943"/>
    </source>
</evidence>
<dbReference type="RefSeq" id="WP_093150377.1">
    <property type="nucleotide sequence ID" value="NZ_FNEK01000006.1"/>
</dbReference>
<dbReference type="PANTHER" id="PTHR35565">
    <property type="entry name" value="CYTOPLASMIC PROTEIN-RELATED"/>
    <property type="match status" value="1"/>
</dbReference>
<evidence type="ECO:0000313" key="3">
    <source>
        <dbReference type="Proteomes" id="UP000199382"/>
    </source>
</evidence>
<name>A0A1G8MS11_9RHOB</name>
<gene>
    <name evidence="2" type="ORF">SAMN04488026_100628</name>
</gene>
<feature type="domain" description="TssC1 N-terminal" evidence="1">
    <location>
        <begin position="187"/>
        <end position="473"/>
    </location>
</feature>
<evidence type="ECO:0000313" key="2">
    <source>
        <dbReference type="EMBL" id="SDI70643.1"/>
    </source>
</evidence>
<dbReference type="InterPro" id="IPR044031">
    <property type="entry name" value="TssC1_N"/>
</dbReference>
<dbReference type="EMBL" id="FNEK01000006">
    <property type="protein sequence ID" value="SDI70643.1"/>
    <property type="molecule type" value="Genomic_DNA"/>
</dbReference>
<dbReference type="InterPro" id="IPR010269">
    <property type="entry name" value="T6SS_TssC-like"/>
</dbReference>
<dbReference type="Proteomes" id="UP000199382">
    <property type="component" value="Unassembled WGS sequence"/>
</dbReference>
<protein>
    <submittedName>
        <fullName evidence="2">Type VI secretion protein, EvpB/VC_A0108 family</fullName>
    </submittedName>
</protein>